<sequence length="100" mass="10339">MDRDTAPPLALTGRSDGGPPRLSGISGRMSSPRPTGIPYRSSPRPAALTGGNRDDGPADPLPGAVLLEHRTRSRQAVLGVRGREADGQGAVRARPVQGPP</sequence>
<proteinExistence type="predicted"/>
<organism evidence="2 3">
    <name type="scientific">Streptomyces canarius</name>
    <dbReference type="NCBI Taxonomy" id="285453"/>
    <lineage>
        <taxon>Bacteria</taxon>
        <taxon>Bacillati</taxon>
        <taxon>Actinomycetota</taxon>
        <taxon>Actinomycetes</taxon>
        <taxon>Kitasatosporales</taxon>
        <taxon>Streptomycetaceae</taxon>
        <taxon>Streptomyces</taxon>
    </lineage>
</organism>
<protein>
    <submittedName>
        <fullName evidence="2">Uncharacterized protein</fullName>
    </submittedName>
</protein>
<gene>
    <name evidence="2" type="ORF">GCM10010345_92170</name>
</gene>
<accession>A0ABQ3DDP4</accession>
<evidence type="ECO:0000256" key="1">
    <source>
        <dbReference type="SAM" id="MobiDB-lite"/>
    </source>
</evidence>
<dbReference type="Proteomes" id="UP000653644">
    <property type="component" value="Unassembled WGS sequence"/>
</dbReference>
<feature type="region of interest" description="Disordered" evidence="1">
    <location>
        <begin position="1"/>
        <end position="100"/>
    </location>
</feature>
<name>A0ABQ3DDP4_9ACTN</name>
<evidence type="ECO:0000313" key="2">
    <source>
        <dbReference type="EMBL" id="GHA75513.1"/>
    </source>
</evidence>
<keyword evidence="3" id="KW-1185">Reference proteome</keyword>
<evidence type="ECO:0000313" key="3">
    <source>
        <dbReference type="Proteomes" id="UP000653644"/>
    </source>
</evidence>
<comment type="caution">
    <text evidence="2">The sequence shown here is derived from an EMBL/GenBank/DDBJ whole genome shotgun (WGS) entry which is preliminary data.</text>
</comment>
<reference evidence="3" key="1">
    <citation type="journal article" date="2019" name="Int. J. Syst. Evol. Microbiol.">
        <title>The Global Catalogue of Microorganisms (GCM) 10K type strain sequencing project: providing services to taxonomists for standard genome sequencing and annotation.</title>
        <authorList>
            <consortium name="The Broad Institute Genomics Platform"/>
            <consortium name="The Broad Institute Genome Sequencing Center for Infectious Disease"/>
            <person name="Wu L."/>
            <person name="Ma J."/>
        </authorList>
    </citation>
    <scope>NUCLEOTIDE SEQUENCE [LARGE SCALE GENOMIC DNA]</scope>
    <source>
        <strain evidence="3">JCM 4733</strain>
    </source>
</reference>
<dbReference type="EMBL" id="BMVN01000105">
    <property type="protein sequence ID" value="GHA75513.1"/>
    <property type="molecule type" value="Genomic_DNA"/>
</dbReference>